<dbReference type="PANTHER" id="PTHR31928:SF12">
    <property type="entry name" value="DUF3741 DOMAIN-CONTAINING PROTEIN"/>
    <property type="match status" value="1"/>
</dbReference>
<evidence type="ECO:0000256" key="2">
    <source>
        <dbReference type="SAM" id="Phobius"/>
    </source>
</evidence>
<evidence type="ECO:0000313" key="5">
    <source>
        <dbReference type="EMBL" id="MPA75395.1"/>
    </source>
</evidence>
<evidence type="ECO:0000259" key="4">
    <source>
        <dbReference type="Pfam" id="PF21647"/>
    </source>
</evidence>
<protein>
    <submittedName>
        <fullName evidence="5">Uncharacterized protein</fullName>
    </submittedName>
</protein>
<feature type="domain" description="DUF936" evidence="3">
    <location>
        <begin position="31"/>
        <end position="146"/>
    </location>
</feature>
<dbReference type="PANTHER" id="PTHR31928">
    <property type="entry name" value="EXPRESSED PROTEIN"/>
    <property type="match status" value="1"/>
</dbReference>
<dbReference type="InterPro" id="IPR048297">
    <property type="entry name" value="DUF936_dom_pln"/>
</dbReference>
<organism evidence="5">
    <name type="scientific">Davidia involucrata</name>
    <name type="common">Dove tree</name>
    <dbReference type="NCBI Taxonomy" id="16924"/>
    <lineage>
        <taxon>Eukaryota</taxon>
        <taxon>Viridiplantae</taxon>
        <taxon>Streptophyta</taxon>
        <taxon>Embryophyta</taxon>
        <taxon>Tracheophyta</taxon>
        <taxon>Spermatophyta</taxon>
        <taxon>Magnoliopsida</taxon>
        <taxon>eudicotyledons</taxon>
        <taxon>Gunneridae</taxon>
        <taxon>Pentapetalae</taxon>
        <taxon>asterids</taxon>
        <taxon>Cornales</taxon>
        <taxon>Nyssaceae</taxon>
        <taxon>Davidia</taxon>
    </lineage>
</organism>
<feature type="region of interest" description="Disordered" evidence="1">
    <location>
        <begin position="231"/>
        <end position="250"/>
    </location>
</feature>
<reference evidence="5" key="1">
    <citation type="submission" date="2019-08" db="EMBL/GenBank/DDBJ databases">
        <title>Reference gene set and small RNA set construction with multiple tissues from Davidia involucrata Baill.</title>
        <authorList>
            <person name="Yang H."/>
            <person name="Zhou C."/>
            <person name="Li G."/>
            <person name="Wang J."/>
            <person name="Gao P."/>
            <person name="Wang M."/>
            <person name="Wang R."/>
            <person name="Zhao Y."/>
        </authorList>
    </citation>
    <scope>NUCLEOTIDE SEQUENCE</scope>
    <source>
        <tissue evidence="5">Mixed with DoveR01_LX</tissue>
    </source>
</reference>
<keyword evidence="2" id="KW-0812">Transmembrane</keyword>
<dbReference type="InterPro" id="IPR010341">
    <property type="entry name" value="DUF936_pln"/>
</dbReference>
<accession>A0A5B7C398</accession>
<feature type="transmembrane region" description="Helical" evidence="2">
    <location>
        <begin position="7"/>
        <end position="25"/>
    </location>
</feature>
<sequence>MFQRKPLYTPLFCVIFRYLLVSLFLRKMVFLKSGVLVKLLEDMNIDENTPDDRKPVLLQIRSIIPVLEEGDLWPNKGFYLKVSDSSHAMYVSLPQEQDEMILSNKLQLGQFVYVQKLEASHPVPILRGVTPVRGRHPCTGTPEDIVPVADLLKFLGVSDTESIMDKGVISEKKIGGLSDLESITEMSDGEEKKTQGRFRSLSASKARPDEQRCDAEKRTWDVFAGLRRSKSASIDNGSDSDSPKSSIGMSKRRSWNEMEILKVKEIFDSSIVKQERRPVARSRSACVSPVHSMRYDSSDDNSSSTRRRRNYGLPVKSVKSSNKSKIPVSRKLHEETSYPVAMCGSLNDRKGAETRISRDPLPSSLTKLGKEVTRHRDAALVAAVEALQEACAAQRLINCLSTYSEFLLTDGDDPHPSVDKFFDLQDDLFRSRLIVQSLTNISPLRTSDTDSNTSGSVKEALNLALERKKNATSWIKSAVALDLSPCSTSLKPTIDAPNTVKKSSTASHGTKPKGACIVRKQRKNSEIPIGLVLDRDDPMEWIRGSTLSTAADLANSLQDECRRWFLVKIDKFLDEVESKTTSMESDNRIAGMMYQIKRVSDWLDVTVSKDSGCKESSTLEDFEIEACERARNKIYGILLKNVERTAMALEM</sequence>
<dbReference type="AlphaFoldDB" id="A0A5B7C398"/>
<feature type="domain" description="DUF6857" evidence="4">
    <location>
        <begin position="346"/>
        <end position="649"/>
    </location>
</feature>
<name>A0A5B7C398_DAVIN</name>
<feature type="region of interest" description="Disordered" evidence="1">
    <location>
        <begin position="291"/>
        <end position="331"/>
    </location>
</feature>
<dbReference type="EMBL" id="GHES01044836">
    <property type="protein sequence ID" value="MPA75395.1"/>
    <property type="molecule type" value="Transcribed_RNA"/>
</dbReference>
<evidence type="ECO:0000256" key="1">
    <source>
        <dbReference type="SAM" id="MobiDB-lite"/>
    </source>
</evidence>
<feature type="region of interest" description="Disordered" evidence="1">
    <location>
        <begin position="185"/>
        <end position="214"/>
    </location>
</feature>
<evidence type="ECO:0000259" key="3">
    <source>
        <dbReference type="Pfam" id="PF06075"/>
    </source>
</evidence>
<dbReference type="Pfam" id="PF21647">
    <property type="entry name" value="DUF6857"/>
    <property type="match status" value="1"/>
</dbReference>
<keyword evidence="2" id="KW-1133">Transmembrane helix</keyword>
<gene>
    <name evidence="5" type="ORF">Din_044836</name>
</gene>
<feature type="region of interest" description="Disordered" evidence="1">
    <location>
        <begin position="494"/>
        <end position="513"/>
    </location>
</feature>
<proteinExistence type="predicted"/>
<feature type="compositionally biased region" description="Polar residues" evidence="1">
    <location>
        <begin position="231"/>
        <end position="248"/>
    </location>
</feature>
<dbReference type="Pfam" id="PF06075">
    <property type="entry name" value="DUF936"/>
    <property type="match status" value="1"/>
</dbReference>
<dbReference type="InterPro" id="IPR049172">
    <property type="entry name" value="DUF6857_pln"/>
</dbReference>
<feature type="compositionally biased region" description="Low complexity" evidence="1">
    <location>
        <begin position="315"/>
        <end position="325"/>
    </location>
</feature>
<keyword evidence="2" id="KW-0472">Membrane</keyword>